<dbReference type="Proteomes" id="UP000184600">
    <property type="component" value="Unassembled WGS sequence"/>
</dbReference>
<evidence type="ECO:0000256" key="1">
    <source>
        <dbReference type="SAM" id="MobiDB-lite"/>
    </source>
</evidence>
<name>A0A1M7YX16_9VIBR</name>
<dbReference type="RefSeq" id="WP_262021781.1">
    <property type="nucleotide sequence ID" value="NZ_AP024898.1"/>
</dbReference>
<proteinExistence type="predicted"/>
<feature type="compositionally biased region" description="Polar residues" evidence="1">
    <location>
        <begin position="19"/>
        <end position="43"/>
    </location>
</feature>
<keyword evidence="3" id="KW-1185">Reference proteome</keyword>
<dbReference type="AlphaFoldDB" id="A0A1M7YX16"/>
<accession>A0A1M7YX16</accession>
<dbReference type="STRING" id="1117707.VQ7734_02822"/>
<feature type="region of interest" description="Disordered" evidence="1">
    <location>
        <begin position="1"/>
        <end position="43"/>
    </location>
</feature>
<evidence type="ECO:0000313" key="3">
    <source>
        <dbReference type="Proteomes" id="UP000184600"/>
    </source>
</evidence>
<organism evidence="2 3">
    <name type="scientific">Vibrio quintilis</name>
    <dbReference type="NCBI Taxonomy" id="1117707"/>
    <lineage>
        <taxon>Bacteria</taxon>
        <taxon>Pseudomonadati</taxon>
        <taxon>Pseudomonadota</taxon>
        <taxon>Gammaproteobacteria</taxon>
        <taxon>Vibrionales</taxon>
        <taxon>Vibrionaceae</taxon>
        <taxon>Vibrio</taxon>
    </lineage>
</organism>
<gene>
    <name evidence="2" type="ORF">VQ7734_02822</name>
</gene>
<sequence length="43" mass="4525">MAANRHPHATPDIYGNDIPNATTIPSSTHGINQTPSNSNALAR</sequence>
<reference evidence="3" key="1">
    <citation type="submission" date="2016-12" db="EMBL/GenBank/DDBJ databases">
        <authorList>
            <person name="Rodrigo-Torres L."/>
            <person name="Arahal R.D."/>
            <person name="Lucena T."/>
        </authorList>
    </citation>
    <scope>NUCLEOTIDE SEQUENCE [LARGE SCALE GENOMIC DNA]</scope>
</reference>
<evidence type="ECO:0000313" key="2">
    <source>
        <dbReference type="EMBL" id="SHO57053.1"/>
    </source>
</evidence>
<dbReference type="EMBL" id="FRFG01000031">
    <property type="protein sequence ID" value="SHO57053.1"/>
    <property type="molecule type" value="Genomic_DNA"/>
</dbReference>
<protein>
    <submittedName>
        <fullName evidence="2">Uncharacterized protein</fullName>
    </submittedName>
</protein>